<dbReference type="Gene3D" id="3.40.50.1000">
    <property type="entry name" value="HAD superfamily/HAD-like"/>
    <property type="match status" value="1"/>
</dbReference>
<keyword evidence="6" id="KW-0472">Membrane</keyword>
<organism evidence="9 10">
    <name type="scientific">Saponaria officinalis</name>
    <name type="common">Common soapwort</name>
    <name type="synonym">Lychnis saponaria</name>
    <dbReference type="NCBI Taxonomy" id="3572"/>
    <lineage>
        <taxon>Eukaryota</taxon>
        <taxon>Viridiplantae</taxon>
        <taxon>Streptophyta</taxon>
        <taxon>Embryophyta</taxon>
        <taxon>Tracheophyta</taxon>
        <taxon>Spermatophyta</taxon>
        <taxon>Magnoliopsida</taxon>
        <taxon>eudicotyledons</taxon>
        <taxon>Gunneridae</taxon>
        <taxon>Pentapetalae</taxon>
        <taxon>Caryophyllales</taxon>
        <taxon>Caryophyllaceae</taxon>
        <taxon>Caryophylleae</taxon>
        <taxon>Saponaria</taxon>
    </lineage>
</organism>
<dbReference type="Pfam" id="PF23270">
    <property type="entry name" value="HAD_RAM2_N"/>
    <property type="match status" value="1"/>
</dbReference>
<dbReference type="GO" id="GO:0010143">
    <property type="term" value="P:cutin biosynthetic process"/>
    <property type="evidence" value="ECO:0007669"/>
    <property type="project" value="TreeGrafter"/>
</dbReference>
<evidence type="ECO:0000313" key="10">
    <source>
        <dbReference type="Proteomes" id="UP001443914"/>
    </source>
</evidence>
<evidence type="ECO:0000256" key="4">
    <source>
        <dbReference type="ARBA" id="ARBA00022692"/>
    </source>
</evidence>
<evidence type="ECO:0000256" key="3">
    <source>
        <dbReference type="ARBA" id="ARBA00022679"/>
    </source>
</evidence>
<dbReference type="GO" id="GO:0090447">
    <property type="term" value="F:glycerol-3-phosphate 2-O-acyltransferase activity"/>
    <property type="evidence" value="ECO:0007669"/>
    <property type="project" value="TreeGrafter"/>
</dbReference>
<keyword evidence="3" id="KW-0808">Transferase</keyword>
<dbReference type="EMBL" id="JBDFQZ010000003">
    <property type="protein sequence ID" value="KAK9743016.1"/>
    <property type="molecule type" value="Genomic_DNA"/>
</dbReference>
<comment type="similarity">
    <text evidence="2">Belongs to the GPAT/DAPAT family.</text>
</comment>
<dbReference type="PANTHER" id="PTHR15486:SF70">
    <property type="entry name" value="GLYCEROL-3-PHOSPHATE ACYLTRANSFERASE 8-RELATED"/>
    <property type="match status" value="1"/>
</dbReference>
<dbReference type="AlphaFoldDB" id="A0AAW1M834"/>
<dbReference type="InterPro" id="IPR056462">
    <property type="entry name" value="HAD_RAM2/GPAT1-8"/>
</dbReference>
<dbReference type="PANTHER" id="PTHR15486">
    <property type="entry name" value="ANCIENT UBIQUITOUS PROTEIN"/>
    <property type="match status" value="1"/>
</dbReference>
<comment type="subcellular location">
    <subcellularLocation>
        <location evidence="1">Membrane</location>
    </subcellularLocation>
</comment>
<name>A0AAW1M834_SAPOF</name>
<evidence type="ECO:0000256" key="6">
    <source>
        <dbReference type="ARBA" id="ARBA00023136"/>
    </source>
</evidence>
<dbReference type="InterPro" id="IPR023214">
    <property type="entry name" value="HAD_sf"/>
</dbReference>
<reference evidence="9" key="1">
    <citation type="submission" date="2024-03" db="EMBL/GenBank/DDBJ databases">
        <title>WGS assembly of Saponaria officinalis var. Norfolk2.</title>
        <authorList>
            <person name="Jenkins J."/>
            <person name="Shu S."/>
            <person name="Grimwood J."/>
            <person name="Barry K."/>
            <person name="Goodstein D."/>
            <person name="Schmutz J."/>
            <person name="Leebens-Mack J."/>
            <person name="Osbourn A."/>
        </authorList>
    </citation>
    <scope>NUCLEOTIDE SEQUENCE [LARGE SCALE GENOMIC DNA]</scope>
    <source>
        <strain evidence="9">JIC</strain>
    </source>
</reference>
<sequence>MPKFPPISKCNLQKKSYKTIASDLDGTLLISNSPIPYYMLIAIEAGSLIRGLTLLLNLPLIIITYYFISESLGIQMLIFISFKGLESRDIDRVARDILPRFYSTDIRRESFEVFDLCVGKRVVVTASPTVMVENFVKDYLGGHKVLGTIIEVDPVTRKATGFVSGDGVLVSGKKRKVIVAEFGAEGMPDVGLGDRKSDHDFMSLCKEGYMVHKDERAKPLSEDRLKSRIILHHGRIRKRLDPFNAVLFFIWLPFDSILSLIKGRLVQKLK</sequence>
<keyword evidence="7" id="KW-0012">Acyltransferase</keyword>
<evidence type="ECO:0000256" key="1">
    <source>
        <dbReference type="ARBA" id="ARBA00004370"/>
    </source>
</evidence>
<keyword evidence="4" id="KW-0812">Transmembrane</keyword>
<dbReference type="Proteomes" id="UP001443914">
    <property type="component" value="Unassembled WGS sequence"/>
</dbReference>
<evidence type="ECO:0000313" key="9">
    <source>
        <dbReference type="EMBL" id="KAK9743016.1"/>
    </source>
</evidence>
<accession>A0AAW1M834</accession>
<protein>
    <recommendedName>
        <fullName evidence="8">Glycerol-3-phosphate acyltransferase RAM2/GPAT1-8 HAD-like domain-containing protein</fullName>
    </recommendedName>
</protein>
<comment type="caution">
    <text evidence="9">The sequence shown here is derived from an EMBL/GenBank/DDBJ whole genome shotgun (WGS) entry which is preliminary data.</text>
</comment>
<evidence type="ECO:0000256" key="2">
    <source>
        <dbReference type="ARBA" id="ARBA00007937"/>
    </source>
</evidence>
<dbReference type="GO" id="GO:0016020">
    <property type="term" value="C:membrane"/>
    <property type="evidence" value="ECO:0007669"/>
    <property type="project" value="UniProtKB-SubCell"/>
</dbReference>
<keyword evidence="10" id="KW-1185">Reference proteome</keyword>
<dbReference type="SUPFAM" id="SSF56784">
    <property type="entry name" value="HAD-like"/>
    <property type="match status" value="1"/>
</dbReference>
<evidence type="ECO:0000259" key="8">
    <source>
        <dbReference type="Pfam" id="PF23270"/>
    </source>
</evidence>
<proteinExistence type="inferred from homology"/>
<evidence type="ECO:0000256" key="7">
    <source>
        <dbReference type="ARBA" id="ARBA00023315"/>
    </source>
</evidence>
<gene>
    <name evidence="9" type="ORF">RND81_03G211600</name>
</gene>
<dbReference type="InterPro" id="IPR036412">
    <property type="entry name" value="HAD-like_sf"/>
</dbReference>
<feature type="domain" description="Glycerol-3-phosphate acyltransferase RAM2/GPAT1-8 HAD-like" evidence="8">
    <location>
        <begin position="19"/>
        <end position="211"/>
    </location>
</feature>
<dbReference type="GO" id="GO:0016791">
    <property type="term" value="F:phosphatase activity"/>
    <property type="evidence" value="ECO:0007669"/>
    <property type="project" value="TreeGrafter"/>
</dbReference>
<evidence type="ECO:0000256" key="5">
    <source>
        <dbReference type="ARBA" id="ARBA00022989"/>
    </source>
</evidence>
<keyword evidence="5" id="KW-1133">Transmembrane helix</keyword>